<evidence type="ECO:0000313" key="3">
    <source>
        <dbReference type="EMBL" id="MVN23001.1"/>
    </source>
</evidence>
<dbReference type="AlphaFoldDB" id="A0A7K1T0A0"/>
<proteinExistence type="inferred from homology"/>
<dbReference type="NCBIfam" id="TIGR00237">
    <property type="entry name" value="xseA"/>
    <property type="match status" value="1"/>
</dbReference>
<feature type="domain" description="Exonuclease VII large subunit C-terminal" evidence="2">
    <location>
        <begin position="165"/>
        <end position="472"/>
    </location>
</feature>
<protein>
    <recommendedName>
        <fullName evidence="1">Exodeoxyribonuclease 7 large subunit</fullName>
        <ecNumber evidence="1">3.1.11.6</ecNumber>
    </recommendedName>
</protein>
<dbReference type="GO" id="GO:0005737">
    <property type="term" value="C:cytoplasm"/>
    <property type="evidence" value="ECO:0007669"/>
    <property type="project" value="UniProtKB-SubCell"/>
</dbReference>
<keyword evidence="1" id="KW-0269">Exonuclease</keyword>
<accession>A0A7K1T0A0</accession>
<dbReference type="GO" id="GO:0003676">
    <property type="term" value="F:nucleic acid binding"/>
    <property type="evidence" value="ECO:0007669"/>
    <property type="project" value="InterPro"/>
</dbReference>
<dbReference type="PANTHER" id="PTHR30008:SF0">
    <property type="entry name" value="EXODEOXYRIBONUCLEASE 7 LARGE SUBUNIT"/>
    <property type="match status" value="1"/>
</dbReference>
<dbReference type="RefSeq" id="WP_157568801.1">
    <property type="nucleotide sequence ID" value="NZ_WPIK01000016.1"/>
</dbReference>
<comment type="similarity">
    <text evidence="1">Belongs to the XseA family.</text>
</comment>
<dbReference type="InterPro" id="IPR003753">
    <property type="entry name" value="Exonuc_VII_L"/>
</dbReference>
<comment type="subcellular location">
    <subcellularLocation>
        <location evidence="1">Cytoplasm</location>
    </subcellularLocation>
</comment>
<evidence type="ECO:0000256" key="1">
    <source>
        <dbReference type="RuleBase" id="RU004355"/>
    </source>
</evidence>
<keyword evidence="4" id="KW-1185">Reference proteome</keyword>
<dbReference type="Proteomes" id="UP000462014">
    <property type="component" value="Unassembled WGS sequence"/>
</dbReference>
<dbReference type="GO" id="GO:0008855">
    <property type="term" value="F:exodeoxyribonuclease VII activity"/>
    <property type="evidence" value="ECO:0007669"/>
    <property type="project" value="UniProtKB-UniRule"/>
</dbReference>
<dbReference type="PANTHER" id="PTHR30008">
    <property type="entry name" value="EXODEOXYRIBONUCLEASE 7 LARGE SUBUNIT"/>
    <property type="match status" value="1"/>
</dbReference>
<keyword evidence="1 3" id="KW-0378">Hydrolase</keyword>
<organism evidence="3 4">
    <name type="scientific">Mucilaginibacter arboris</name>
    <dbReference type="NCBI Taxonomy" id="2682090"/>
    <lineage>
        <taxon>Bacteria</taxon>
        <taxon>Pseudomonadati</taxon>
        <taxon>Bacteroidota</taxon>
        <taxon>Sphingobacteriia</taxon>
        <taxon>Sphingobacteriales</taxon>
        <taxon>Sphingobacteriaceae</taxon>
        <taxon>Mucilaginibacter</taxon>
    </lineage>
</organism>
<comment type="catalytic activity">
    <reaction evidence="1">
        <text>Exonucleolytic cleavage in either 5'- to 3'- or 3'- to 5'-direction to yield nucleoside 5'-phosphates.</text>
        <dbReference type="EC" id="3.1.11.6"/>
    </reaction>
</comment>
<sequence>MEASNRYPVATPGSIRLSELSARVSRAIEEAFSYTSFWVIADVTNHTYKSQKDYHYFELVEKAEGTSVLLAKFSGSAWGTGSQKIAEFEKATGQRFTGGLNVLVKVTVKYQAAYGLQLTLQDIDINFTLGVLEQQRQATLLRLVRDNPEHIRIEDGRLKTSNQGLVLNRVIQRIAVISSSTSAGFQDFQHTLENNGWGYRFSVDPYFALIQGDHNAGQLVDKIVAVYQSGVAYDALVIIRGGGAQTDFLIFDHYAIARAIARFPIPVITGIGHQKNETLTDLAAHTATKTPTKAAEFIIAHNRGFEQELLQLQKNMVIKSQQLLSAENRKLSMIRTSLVNNTRSMITGHKDALVRNNQITINTTKSILYRHRTGLNNLYSKLSIQPKGMLYKHQAELSIICRNLKTFSNLYSKSQENKLSHYASLIKLMSPENILSKGFAIVKAKGKIRGNADGINLGEEITVILAKQQLVATVTSKENHDGTEFNI</sequence>
<evidence type="ECO:0000259" key="2">
    <source>
        <dbReference type="Pfam" id="PF02601"/>
    </source>
</evidence>
<gene>
    <name evidence="3" type="primary">xseA</name>
    <name evidence="3" type="ORF">GO621_15855</name>
</gene>
<dbReference type="InterPro" id="IPR020579">
    <property type="entry name" value="Exonuc_VII_lsu_C"/>
</dbReference>
<evidence type="ECO:0000313" key="4">
    <source>
        <dbReference type="Proteomes" id="UP000462014"/>
    </source>
</evidence>
<dbReference type="GO" id="GO:0006308">
    <property type="term" value="P:DNA catabolic process"/>
    <property type="evidence" value="ECO:0007669"/>
    <property type="project" value="UniProtKB-UniRule"/>
</dbReference>
<dbReference type="Pfam" id="PF02601">
    <property type="entry name" value="Exonuc_VII_L"/>
    <property type="match status" value="1"/>
</dbReference>
<keyword evidence="1" id="KW-0540">Nuclease</keyword>
<name>A0A7K1T0A0_9SPHI</name>
<dbReference type="EC" id="3.1.11.6" evidence="1"/>
<comment type="caution">
    <text evidence="3">The sequence shown here is derived from an EMBL/GenBank/DDBJ whole genome shotgun (WGS) entry which is preliminary data.</text>
</comment>
<dbReference type="EMBL" id="WPIK01000016">
    <property type="protein sequence ID" value="MVN23001.1"/>
    <property type="molecule type" value="Genomic_DNA"/>
</dbReference>
<dbReference type="GO" id="GO:0009318">
    <property type="term" value="C:exodeoxyribonuclease VII complex"/>
    <property type="evidence" value="ECO:0007669"/>
    <property type="project" value="UniProtKB-UniRule"/>
</dbReference>
<reference evidence="3 4" key="1">
    <citation type="submission" date="2019-12" db="EMBL/GenBank/DDBJ databases">
        <title>Mucilaginibacter sp. HMF7410 genome sequencing and assembly.</title>
        <authorList>
            <person name="Kang H."/>
            <person name="Cha I."/>
            <person name="Kim H."/>
            <person name="Joh K."/>
        </authorList>
    </citation>
    <scope>NUCLEOTIDE SEQUENCE [LARGE SCALE GENOMIC DNA]</scope>
    <source>
        <strain evidence="3 4">HMF7410</strain>
    </source>
</reference>